<gene>
    <name evidence="2" type="ORF">BN1708_000049</name>
</gene>
<dbReference type="EMBL" id="CVQH01000001">
    <property type="protein sequence ID" value="CRJ79587.1"/>
    <property type="molecule type" value="Genomic_DNA"/>
</dbReference>
<reference evidence="2 3" key="1">
    <citation type="submission" date="2015-05" db="EMBL/GenBank/DDBJ databases">
        <authorList>
            <person name="Wang D.B."/>
            <person name="Wang M."/>
        </authorList>
    </citation>
    <scope>NUCLEOTIDE SEQUENCE [LARGE SCALE GENOMIC DNA]</scope>
    <source>
        <strain evidence="2">VL1</strain>
    </source>
</reference>
<dbReference type="Proteomes" id="UP000044602">
    <property type="component" value="Unassembled WGS sequence"/>
</dbReference>
<feature type="compositionally biased region" description="Basic and acidic residues" evidence="1">
    <location>
        <begin position="105"/>
        <end position="116"/>
    </location>
</feature>
<feature type="region of interest" description="Disordered" evidence="1">
    <location>
        <begin position="97"/>
        <end position="153"/>
    </location>
</feature>
<protein>
    <submittedName>
        <fullName evidence="2">Uncharacterized protein</fullName>
    </submittedName>
</protein>
<name>A0A0G4KCG4_VERLO</name>
<evidence type="ECO:0000313" key="3">
    <source>
        <dbReference type="Proteomes" id="UP000044602"/>
    </source>
</evidence>
<dbReference type="AlphaFoldDB" id="A0A0G4KCG4"/>
<keyword evidence="3" id="KW-1185">Reference proteome</keyword>
<evidence type="ECO:0000313" key="2">
    <source>
        <dbReference type="EMBL" id="CRJ79587.1"/>
    </source>
</evidence>
<proteinExistence type="predicted"/>
<evidence type="ECO:0000256" key="1">
    <source>
        <dbReference type="SAM" id="MobiDB-lite"/>
    </source>
</evidence>
<feature type="region of interest" description="Disordered" evidence="1">
    <location>
        <begin position="991"/>
        <end position="1025"/>
    </location>
</feature>
<organism evidence="2 3">
    <name type="scientific">Verticillium longisporum</name>
    <name type="common">Verticillium dahliae var. longisporum</name>
    <dbReference type="NCBI Taxonomy" id="100787"/>
    <lineage>
        <taxon>Eukaryota</taxon>
        <taxon>Fungi</taxon>
        <taxon>Dikarya</taxon>
        <taxon>Ascomycota</taxon>
        <taxon>Pezizomycotina</taxon>
        <taxon>Sordariomycetes</taxon>
        <taxon>Hypocreomycetidae</taxon>
        <taxon>Glomerellales</taxon>
        <taxon>Plectosphaerellaceae</taxon>
        <taxon>Verticillium</taxon>
    </lineage>
</organism>
<feature type="compositionally biased region" description="Polar residues" evidence="1">
    <location>
        <begin position="128"/>
        <end position="137"/>
    </location>
</feature>
<dbReference type="STRING" id="100787.A0A0G4KCG4"/>
<sequence>MSSPAPIPSKAAIHALRGLLFGTSCSIVLLAEERRRRISIARAAVENGRKLKSLRCYTTAGSSALEALQEDGTSDSIFINRSFYSRTDPYARNVGFSEPEWVARQQKDTDDLGPDPRHRHSGRRRDSNTSPPSNASNHQEETLSSRSSGAGLEPSRLALRSRVDSKLIQPGPSRLPAAGAPNGPKSIMLALEEFWSRAADGLPSDSSLRKLQNEPRHSEPTATAAMELVRRAYASVADAEWLPLWLLQLCQLLSVACLHEGDSLTAGRILVMVTNHGPVANEYFLAHQPFQLVEALLSNPTTGASADGQPPESLQLAAEILLAEISDDVGCRTQHATLASRIVNQLLSTGHVEAATEVFNKSRQVCRLGTATTVRFMGRLRRGDWHAEAIDTFVGLRTAHLDNTSDLQKLCDRILHSVLQTKGYGAAEVLRTWQWLHDNAGVRILPSWPVRVLRAHWRGSQKYRESREIYQELRDKEFCGIQDTYSIRSAMIQIALEADDTVQASVLFAELLALSHKAGTDVELTCAFAKHDAMKSKWDSVKSRFEKVNNRGPLTKDEQQVYDAGFGAVLSEYAKSHTWGETEEFVEEYTQKLRVSLDNTLVNFIADKHGRCREFKALDQWLSYCKDAGFVTTAAFWKSMLVKCKKQWGYGEVEAASLFKTLQEQDIESDFPEAEAVVRSMMIPIQREFPMKRIRIATPKRPMDIGSTFERMKLDAQKGQWKSVLSTYNRAVRNGQGYSSGCLQLAVQASMKVNEPSTEHAVSLISKAQSDGHDISNAIVPLVLADLDEIQAVGQQMRDSSEARASGPAAVRPFPAIQRLFSDLLEQGHQIDNFVFHRAAQVCLALRNYREVVTICVFAAQCNGSRDLAYSVWNFSDLCQAFTKQHEYARLRWLMSDVLGRDYRMTKQCRTSLKWVVHYLKRASQADKDEDLKASDLSMLACVEETLKKVTKEKAQWKASERANVAQIVARQNEKQARTRRTEAGGLDYYAPLRRGLDGKPPRWSGRVEEEQEDGSTAVGNKAEA</sequence>
<feature type="compositionally biased region" description="Basic and acidic residues" evidence="1">
    <location>
        <begin position="995"/>
        <end position="1009"/>
    </location>
</feature>
<accession>A0A0G4KCG4</accession>